<organism evidence="2 3">
    <name type="scientific">Yeosuana aromativorans</name>
    <dbReference type="NCBI Taxonomy" id="288019"/>
    <lineage>
        <taxon>Bacteria</taxon>
        <taxon>Pseudomonadati</taxon>
        <taxon>Bacteroidota</taxon>
        <taxon>Flavobacteriia</taxon>
        <taxon>Flavobacteriales</taxon>
        <taxon>Flavobacteriaceae</taxon>
        <taxon>Yeosuana</taxon>
    </lineage>
</organism>
<dbReference type="AlphaFoldDB" id="A0A8J3FKZ7"/>
<protein>
    <submittedName>
        <fullName evidence="2">Uncharacterized protein</fullName>
    </submittedName>
</protein>
<sequence length="165" mass="18456">MTKESAGKIGIKIATISVSIGIVLAYLIPSIVFYNGTSKSFTWIFDIGFWFNVLLGIAFFYGMGYFFGKKAGVEILIKKRNYILTGIKYGVLTLVTATFLTSLIGFFQEGIDNIGGFSNPFYDYIFKPMYWILMYGIIPAVVVGILFGLTIKLIGNKKAYTQQRL</sequence>
<feature type="transmembrane region" description="Helical" evidence="1">
    <location>
        <begin position="128"/>
        <end position="154"/>
    </location>
</feature>
<reference evidence="2" key="1">
    <citation type="journal article" date="2014" name="Int. J. Syst. Evol. Microbiol.">
        <title>Complete genome sequence of Corynebacterium casei LMG S-19264T (=DSM 44701T), isolated from a smear-ripened cheese.</title>
        <authorList>
            <consortium name="US DOE Joint Genome Institute (JGI-PGF)"/>
            <person name="Walter F."/>
            <person name="Albersmeier A."/>
            <person name="Kalinowski J."/>
            <person name="Ruckert C."/>
        </authorList>
    </citation>
    <scope>NUCLEOTIDE SEQUENCE</scope>
    <source>
        <strain evidence="2">JCM 12862</strain>
    </source>
</reference>
<reference evidence="2" key="2">
    <citation type="submission" date="2020-09" db="EMBL/GenBank/DDBJ databases">
        <authorList>
            <person name="Sun Q."/>
            <person name="Ohkuma M."/>
        </authorList>
    </citation>
    <scope>NUCLEOTIDE SEQUENCE</scope>
    <source>
        <strain evidence="2">JCM 12862</strain>
    </source>
</reference>
<accession>A0A8J3FKZ7</accession>
<gene>
    <name evidence="2" type="ORF">GCM10007962_32860</name>
</gene>
<keyword evidence="1" id="KW-1133">Transmembrane helix</keyword>
<keyword evidence="1" id="KW-0812">Transmembrane</keyword>
<keyword evidence="3" id="KW-1185">Reference proteome</keyword>
<feature type="transmembrane region" description="Helical" evidence="1">
    <location>
        <begin position="47"/>
        <end position="68"/>
    </location>
</feature>
<evidence type="ECO:0000256" key="1">
    <source>
        <dbReference type="SAM" id="Phobius"/>
    </source>
</evidence>
<keyword evidence="1" id="KW-0472">Membrane</keyword>
<name>A0A8J3FKZ7_9FLAO</name>
<dbReference type="Proteomes" id="UP000612329">
    <property type="component" value="Unassembled WGS sequence"/>
</dbReference>
<dbReference type="RefSeq" id="WP_188655263.1">
    <property type="nucleotide sequence ID" value="NZ_BMNR01000033.1"/>
</dbReference>
<feature type="transmembrane region" description="Helical" evidence="1">
    <location>
        <begin position="89"/>
        <end position="108"/>
    </location>
</feature>
<evidence type="ECO:0000313" key="3">
    <source>
        <dbReference type="Proteomes" id="UP000612329"/>
    </source>
</evidence>
<feature type="transmembrane region" description="Helical" evidence="1">
    <location>
        <begin position="12"/>
        <end position="35"/>
    </location>
</feature>
<evidence type="ECO:0000313" key="2">
    <source>
        <dbReference type="EMBL" id="GGK35943.1"/>
    </source>
</evidence>
<proteinExistence type="predicted"/>
<comment type="caution">
    <text evidence="2">The sequence shown here is derived from an EMBL/GenBank/DDBJ whole genome shotgun (WGS) entry which is preliminary data.</text>
</comment>
<dbReference type="EMBL" id="BMNR01000033">
    <property type="protein sequence ID" value="GGK35943.1"/>
    <property type="molecule type" value="Genomic_DNA"/>
</dbReference>